<protein>
    <submittedName>
        <fullName evidence="2">Uncharacterized protein</fullName>
    </submittedName>
</protein>
<feature type="region of interest" description="Disordered" evidence="1">
    <location>
        <begin position="222"/>
        <end position="248"/>
    </location>
</feature>
<dbReference type="AlphaFoldDB" id="A0A6A6RAY5"/>
<keyword evidence="3" id="KW-1185">Reference proteome</keyword>
<evidence type="ECO:0000313" key="2">
    <source>
        <dbReference type="EMBL" id="KAF2500913.1"/>
    </source>
</evidence>
<sequence length="267" mass="29591">MATHICRGSRSVREAQAVLFANATFQVCFTGGGSTAHFWLPHSWNGKFDGPPKEIKSILKSLWKLLVVILVRSFEGQKRAASELESAVQTTMEREEGEAVKKCLNAYVELLMGRELDDECVKRLWMPKEMSGVTRNGGGGRNVSLEEVVIVFVKKNPWAIVTRDLSYILDNLSEMPVEGKVRVKLECGKVKKTHVIRETNGLESAVTDSWPGREMLREELQQLGKTSSERSGRQTASVAWAKRDDPEKSNVEKYLVPILGGGLGGGS</sequence>
<name>A0A6A6RAY5_9PEZI</name>
<reference evidence="2" key="1">
    <citation type="journal article" date="2020" name="Stud. Mycol.">
        <title>101 Dothideomycetes genomes: a test case for predicting lifestyles and emergence of pathogens.</title>
        <authorList>
            <person name="Haridas S."/>
            <person name="Albert R."/>
            <person name="Binder M."/>
            <person name="Bloem J."/>
            <person name="Labutti K."/>
            <person name="Salamov A."/>
            <person name="Andreopoulos B."/>
            <person name="Baker S."/>
            <person name="Barry K."/>
            <person name="Bills G."/>
            <person name="Bluhm B."/>
            <person name="Cannon C."/>
            <person name="Castanera R."/>
            <person name="Culley D."/>
            <person name="Daum C."/>
            <person name="Ezra D."/>
            <person name="Gonzalez J."/>
            <person name="Henrissat B."/>
            <person name="Kuo A."/>
            <person name="Liang C."/>
            <person name="Lipzen A."/>
            <person name="Lutzoni F."/>
            <person name="Magnuson J."/>
            <person name="Mondo S."/>
            <person name="Nolan M."/>
            <person name="Ohm R."/>
            <person name="Pangilinan J."/>
            <person name="Park H.-J."/>
            <person name="Ramirez L."/>
            <person name="Alfaro M."/>
            <person name="Sun H."/>
            <person name="Tritt A."/>
            <person name="Yoshinaga Y."/>
            <person name="Zwiers L.-H."/>
            <person name="Turgeon B."/>
            <person name="Goodwin S."/>
            <person name="Spatafora J."/>
            <person name="Crous P."/>
            <person name="Grigoriev I."/>
        </authorList>
    </citation>
    <scope>NUCLEOTIDE SEQUENCE</scope>
    <source>
        <strain evidence="2">CBS 269.34</strain>
    </source>
</reference>
<proteinExistence type="predicted"/>
<evidence type="ECO:0000313" key="3">
    <source>
        <dbReference type="Proteomes" id="UP000799750"/>
    </source>
</evidence>
<dbReference type="Proteomes" id="UP000799750">
    <property type="component" value="Unassembled WGS sequence"/>
</dbReference>
<accession>A0A6A6RAY5</accession>
<gene>
    <name evidence="2" type="ORF">BU16DRAFT_533655</name>
</gene>
<organism evidence="2 3">
    <name type="scientific">Lophium mytilinum</name>
    <dbReference type="NCBI Taxonomy" id="390894"/>
    <lineage>
        <taxon>Eukaryota</taxon>
        <taxon>Fungi</taxon>
        <taxon>Dikarya</taxon>
        <taxon>Ascomycota</taxon>
        <taxon>Pezizomycotina</taxon>
        <taxon>Dothideomycetes</taxon>
        <taxon>Pleosporomycetidae</taxon>
        <taxon>Mytilinidiales</taxon>
        <taxon>Mytilinidiaceae</taxon>
        <taxon>Lophium</taxon>
    </lineage>
</organism>
<evidence type="ECO:0000256" key="1">
    <source>
        <dbReference type="SAM" id="MobiDB-lite"/>
    </source>
</evidence>
<dbReference type="OrthoDB" id="10637013at2759"/>
<dbReference type="EMBL" id="MU004182">
    <property type="protein sequence ID" value="KAF2500913.1"/>
    <property type="molecule type" value="Genomic_DNA"/>
</dbReference>